<dbReference type="EMBL" id="LT629692">
    <property type="protein sequence ID" value="SDG95050.1"/>
    <property type="molecule type" value="Genomic_DNA"/>
</dbReference>
<dbReference type="AlphaFoldDB" id="A0A1G7YGQ6"/>
<evidence type="ECO:0000313" key="2">
    <source>
        <dbReference type="Proteomes" id="UP000199009"/>
    </source>
</evidence>
<protein>
    <recommendedName>
        <fullName evidence="3">Restriction endonuclease</fullName>
    </recommendedName>
</protein>
<name>A0A1G7YGQ6_9MICO</name>
<sequence>MVTLGGMEAFEQFVALAMEQEGLVVSGALKFPVKVRTTKAAYEEWQTHGFEVDLVGARSDRLVLATVKSFFGSRGVVAEHVRGDSQNKVWNAKYAVINNPRIRDGVVAGAAARFGYSIEQVQLRLYVGRFAGVAHESEVRAWCASQTVGAGPISVVGAADVVDVVRAVASSKTYRDSAVLASLKVLDAAGALRPVGGPAAHA</sequence>
<evidence type="ECO:0008006" key="3">
    <source>
        <dbReference type="Google" id="ProtNLM"/>
    </source>
</evidence>
<keyword evidence="2" id="KW-1185">Reference proteome</keyword>
<evidence type="ECO:0000313" key="1">
    <source>
        <dbReference type="EMBL" id="SDG95050.1"/>
    </source>
</evidence>
<dbReference type="Proteomes" id="UP000199009">
    <property type="component" value="Chromosome I"/>
</dbReference>
<organism evidence="1 2">
    <name type="scientific">Microbacterium pygmaeum</name>
    <dbReference type="NCBI Taxonomy" id="370764"/>
    <lineage>
        <taxon>Bacteria</taxon>
        <taxon>Bacillati</taxon>
        <taxon>Actinomycetota</taxon>
        <taxon>Actinomycetes</taxon>
        <taxon>Micrococcales</taxon>
        <taxon>Microbacteriaceae</taxon>
        <taxon>Microbacterium</taxon>
    </lineage>
</organism>
<accession>A0A1G7YGQ6</accession>
<gene>
    <name evidence="1" type="ORF">SAMN04489810_1734</name>
</gene>
<dbReference type="STRING" id="370764.SAMN04489810_1734"/>
<reference evidence="1 2" key="1">
    <citation type="submission" date="2016-10" db="EMBL/GenBank/DDBJ databases">
        <authorList>
            <person name="de Groot N.N."/>
        </authorList>
    </citation>
    <scope>NUCLEOTIDE SEQUENCE [LARGE SCALE GENOMIC DNA]</scope>
    <source>
        <strain evidence="1 2">DSM 23142</strain>
    </source>
</reference>
<proteinExistence type="predicted"/>